<dbReference type="EMBL" id="JAVHJO010000006">
    <property type="protein sequence ID" value="KAK6539560.1"/>
    <property type="molecule type" value="Genomic_DNA"/>
</dbReference>
<evidence type="ECO:0000313" key="2">
    <source>
        <dbReference type="EMBL" id="KAK6539560.1"/>
    </source>
</evidence>
<sequence>MDVSPSKDLFRPKAKRRVVEPQDDANSSSDDDSDVDFQIEESYHRPLEYFYPRFSVRLLQRSMGIPLEEPLVEPKDQQNPNNRTQFVVNFNRQDSVVQAGSLRNYIILGSRPTYPYTIVSLLRQITNNPFDPWPYRLPESPFSAVPGSIVHWDIDAEAQLLRPREPPLIQGTDSFTPLFFATPISRNPNLDLMRVECAWDIERDKLVQALVWSDPDSNDGENRIFEVRYGDEIGCLPVNKGLVPFICFCGCGMMRKEDAHVRIALRSGVLFWFPYEIKSIPESTRNFKAYNYEAAGARPWFWFDAAAQAKDELKSYFKIKGHTLSVIDISLIERPEALRLKSARDHASWYGSLDILSLVVERNNEICFLVQHRVNFLSMTCKCTRMKRLEVQDRRRLLMRNTHDCAKLSWHLPVKHYPTWGSTDQSLGSIDLEEHGVELKLDFLSSGVDNIMLNS</sequence>
<dbReference type="Proteomes" id="UP001365542">
    <property type="component" value="Unassembled WGS sequence"/>
</dbReference>
<evidence type="ECO:0000313" key="3">
    <source>
        <dbReference type="Proteomes" id="UP001365542"/>
    </source>
</evidence>
<feature type="region of interest" description="Disordered" evidence="1">
    <location>
        <begin position="1"/>
        <end position="36"/>
    </location>
</feature>
<dbReference type="AlphaFoldDB" id="A0AAV9XBT7"/>
<accession>A0AAV9XBT7</accession>
<protein>
    <submittedName>
        <fullName evidence="2">Uncharacterized protein</fullName>
    </submittedName>
</protein>
<evidence type="ECO:0000256" key="1">
    <source>
        <dbReference type="SAM" id="MobiDB-lite"/>
    </source>
</evidence>
<keyword evidence="3" id="KW-1185">Reference proteome</keyword>
<organism evidence="2 3">
    <name type="scientific">Orbilia ellipsospora</name>
    <dbReference type="NCBI Taxonomy" id="2528407"/>
    <lineage>
        <taxon>Eukaryota</taxon>
        <taxon>Fungi</taxon>
        <taxon>Dikarya</taxon>
        <taxon>Ascomycota</taxon>
        <taxon>Pezizomycotina</taxon>
        <taxon>Orbiliomycetes</taxon>
        <taxon>Orbiliales</taxon>
        <taxon>Orbiliaceae</taxon>
        <taxon>Orbilia</taxon>
    </lineage>
</organism>
<gene>
    <name evidence="2" type="ORF">TWF694_009771</name>
</gene>
<proteinExistence type="predicted"/>
<name>A0AAV9XBT7_9PEZI</name>
<reference evidence="2 3" key="1">
    <citation type="submission" date="2019-10" db="EMBL/GenBank/DDBJ databases">
        <authorList>
            <person name="Palmer J.M."/>
        </authorList>
    </citation>
    <scope>NUCLEOTIDE SEQUENCE [LARGE SCALE GENOMIC DNA]</scope>
    <source>
        <strain evidence="2 3">TWF694</strain>
    </source>
</reference>
<comment type="caution">
    <text evidence="2">The sequence shown here is derived from an EMBL/GenBank/DDBJ whole genome shotgun (WGS) entry which is preliminary data.</text>
</comment>